<dbReference type="AlphaFoldDB" id="D2TXF6"/>
<dbReference type="Pfam" id="PF04606">
    <property type="entry name" value="Ogr_Delta"/>
    <property type="match status" value="1"/>
</dbReference>
<accession>D2TXF6</accession>
<evidence type="ECO:0000259" key="1">
    <source>
        <dbReference type="Pfam" id="PF04606"/>
    </source>
</evidence>
<sequence length="64" mass="7547">MYMMRCPVCKNNAHTRTSRYLTNKTKESYYQYQNIRCSCTFKTLESLARIISAPETEENITIVT</sequence>
<gene>
    <name evidence="2" type="ORF">ARN_07770</name>
</gene>
<name>D2TXF6_9GAMM</name>
<reference evidence="2" key="1">
    <citation type="journal article" date="2010" name="Insect Mol. Biol.">
        <title>The draft genome sequence of Arsenophonus nasoniae, son-killer bacterium of Nasonia vitripennis, reveals genes associated with virulence and symbiosis.</title>
        <authorList>
            <person name="Wilkes T."/>
            <person name="Darby A.C."/>
            <person name="Choi J."/>
            <person name="Colborne J.K."/>
            <person name="Werren J.H."/>
            <person name="Hurst G.D.D."/>
        </authorList>
    </citation>
    <scope>NUCLEOTIDE SEQUENCE</scope>
</reference>
<protein>
    <submittedName>
        <fullName evidence="2">Positive regulator of phage late gene transcription</fullName>
    </submittedName>
</protein>
<feature type="domain" description="Zinc finger Ogr/Delta-type" evidence="1">
    <location>
        <begin position="5"/>
        <end position="51"/>
    </location>
</feature>
<proteinExistence type="predicted"/>
<dbReference type="EMBL" id="FN545169">
    <property type="protein sequence ID" value="CBA72073.1"/>
    <property type="molecule type" value="Genomic_DNA"/>
</dbReference>
<dbReference type="InterPro" id="IPR007684">
    <property type="entry name" value="Znf_Ogr/Delta"/>
</dbReference>
<organism evidence="2">
    <name type="scientific">Arsenophonus nasoniae</name>
    <name type="common">son-killer infecting Nasonia vitripennis</name>
    <dbReference type="NCBI Taxonomy" id="638"/>
    <lineage>
        <taxon>Bacteria</taxon>
        <taxon>Pseudomonadati</taxon>
        <taxon>Pseudomonadota</taxon>
        <taxon>Gammaproteobacteria</taxon>
        <taxon>Enterobacterales</taxon>
        <taxon>Morganellaceae</taxon>
        <taxon>Arsenophonus</taxon>
    </lineage>
</organism>
<evidence type="ECO:0000313" key="2">
    <source>
        <dbReference type="EMBL" id="CBA72073.1"/>
    </source>
</evidence>